<dbReference type="OrthoDB" id="68408at2759"/>
<reference evidence="1" key="2">
    <citation type="submission" date="2019-06" db="EMBL/GenBank/DDBJ databases">
        <title>Genomics analysis of Aphanomyces spp. identifies a new class of oomycete effector associated with host adaptation.</title>
        <authorList>
            <person name="Gaulin E."/>
        </authorList>
    </citation>
    <scope>NUCLEOTIDE SEQUENCE</scope>
    <source>
        <strain evidence="1">CBS 578.67</strain>
    </source>
</reference>
<sequence length="337" mass="37226">MVKYVLLEELHHFRSAESEEDIVQALALIAVLLLAPDDRAGFADADGATAIGDHLVRLCHEQGGAKIKWRTSNVFGFVITKKLLPTFVRYALVCIIHATLDASMAQDLCSMGLPQLLLLEFIINPVQELEDIVSDNQLSSSEVEDPPCHILALEALRNLVYLESETTLISHGALDAMWHTLLQPSEREMERLLMCDVLTNLTSHSPRATFATKDRLALLLALLLNENAHGDKISDHSTSVALQTAMADFGCNLARDTEYSIVFICTLEAHRPRARMNQSSIAFLGHWADTATDEGLSASLRSFTHNLAWTDVSTKVCVQKLSASSFVERFIGVKSEI</sequence>
<keyword evidence="3" id="KW-1185">Reference proteome</keyword>
<proteinExistence type="predicted"/>
<dbReference type="EMBL" id="VJMH01007267">
    <property type="protein sequence ID" value="KAF0684646.1"/>
    <property type="molecule type" value="Genomic_DNA"/>
</dbReference>
<reference evidence="2 3" key="1">
    <citation type="submission" date="2019-03" db="EMBL/GenBank/DDBJ databases">
        <authorList>
            <person name="Gaulin E."/>
            <person name="Dumas B."/>
        </authorList>
    </citation>
    <scope>NUCLEOTIDE SEQUENCE [LARGE SCALE GENOMIC DNA]</scope>
    <source>
        <strain evidence="2">CBS 568.67</strain>
    </source>
</reference>
<evidence type="ECO:0000313" key="3">
    <source>
        <dbReference type="Proteomes" id="UP000332933"/>
    </source>
</evidence>
<evidence type="ECO:0000313" key="1">
    <source>
        <dbReference type="EMBL" id="KAF0684646.1"/>
    </source>
</evidence>
<accession>A0A485LP67</accession>
<evidence type="ECO:0000313" key="2">
    <source>
        <dbReference type="EMBL" id="VFU00012.1"/>
    </source>
</evidence>
<dbReference type="EMBL" id="CAADRA010007293">
    <property type="protein sequence ID" value="VFU00012.1"/>
    <property type="molecule type" value="Genomic_DNA"/>
</dbReference>
<protein>
    <submittedName>
        <fullName evidence="2">Aste57867_23366 protein</fullName>
    </submittedName>
</protein>
<dbReference type="AlphaFoldDB" id="A0A485LP67"/>
<organism evidence="2 3">
    <name type="scientific">Aphanomyces stellatus</name>
    <dbReference type="NCBI Taxonomy" id="120398"/>
    <lineage>
        <taxon>Eukaryota</taxon>
        <taxon>Sar</taxon>
        <taxon>Stramenopiles</taxon>
        <taxon>Oomycota</taxon>
        <taxon>Saprolegniomycetes</taxon>
        <taxon>Saprolegniales</taxon>
        <taxon>Verrucalvaceae</taxon>
        <taxon>Aphanomyces</taxon>
    </lineage>
</organism>
<gene>
    <name evidence="2" type="primary">Aste57867_23366</name>
    <name evidence="1" type="ORF">As57867_023295</name>
    <name evidence="2" type="ORF">ASTE57867_23366</name>
</gene>
<dbReference type="InterPro" id="IPR011989">
    <property type="entry name" value="ARM-like"/>
</dbReference>
<dbReference type="SUPFAM" id="SSF48371">
    <property type="entry name" value="ARM repeat"/>
    <property type="match status" value="1"/>
</dbReference>
<dbReference type="Proteomes" id="UP000332933">
    <property type="component" value="Unassembled WGS sequence"/>
</dbReference>
<dbReference type="Gene3D" id="1.25.10.10">
    <property type="entry name" value="Leucine-rich Repeat Variant"/>
    <property type="match status" value="1"/>
</dbReference>
<dbReference type="InterPro" id="IPR016024">
    <property type="entry name" value="ARM-type_fold"/>
</dbReference>
<name>A0A485LP67_9STRA</name>